<proteinExistence type="predicted"/>
<name>A0A1G5BKB2_9BACT</name>
<dbReference type="Proteomes" id="UP000198870">
    <property type="component" value="Unassembled WGS sequence"/>
</dbReference>
<reference evidence="1 2" key="1">
    <citation type="submission" date="2016-10" db="EMBL/GenBank/DDBJ databases">
        <authorList>
            <person name="de Groot N.N."/>
        </authorList>
    </citation>
    <scope>NUCLEOTIDE SEQUENCE [LARGE SCALE GENOMIC DNA]</scope>
    <source>
        <strain evidence="1 2">AA1</strain>
    </source>
</reference>
<dbReference type="RefSeq" id="WP_092208292.1">
    <property type="nucleotide sequence ID" value="NZ_FMUX01000002.1"/>
</dbReference>
<dbReference type="EMBL" id="FMUX01000002">
    <property type="protein sequence ID" value="SCX90536.1"/>
    <property type="molecule type" value="Genomic_DNA"/>
</dbReference>
<organism evidence="1 2">
    <name type="scientific">Desulfoluna spongiiphila</name>
    <dbReference type="NCBI Taxonomy" id="419481"/>
    <lineage>
        <taxon>Bacteria</taxon>
        <taxon>Pseudomonadati</taxon>
        <taxon>Thermodesulfobacteriota</taxon>
        <taxon>Desulfobacteria</taxon>
        <taxon>Desulfobacterales</taxon>
        <taxon>Desulfolunaceae</taxon>
        <taxon>Desulfoluna</taxon>
    </lineage>
</organism>
<evidence type="ECO:0000313" key="2">
    <source>
        <dbReference type="Proteomes" id="UP000198870"/>
    </source>
</evidence>
<dbReference type="AlphaFoldDB" id="A0A1G5BKB2"/>
<protein>
    <submittedName>
        <fullName evidence="1">Uncharacterized protein</fullName>
    </submittedName>
</protein>
<keyword evidence="2" id="KW-1185">Reference proteome</keyword>
<evidence type="ECO:0000313" key="1">
    <source>
        <dbReference type="EMBL" id="SCX90536.1"/>
    </source>
</evidence>
<sequence length="95" mass="10660">MDKKIVVYRYVGDNGEITTINAFFKEDKLVVEGCDTGSSVKAFSGDRDDGYWLSADRKACPGNILEILKGGFRSFTGIKAWFDEQQIDYDVISYA</sequence>
<gene>
    <name evidence="1" type="ORF">SAMN05216233_10263</name>
</gene>
<accession>A0A1G5BKB2</accession>